<gene>
    <name evidence="1" type="ORF">WOLCODRAFT_34165</name>
</gene>
<evidence type="ECO:0000313" key="2">
    <source>
        <dbReference type="Proteomes" id="UP000218811"/>
    </source>
</evidence>
<sequence>TLRRHLESTHRAKYLKWCKENKFQSMLPRDTKWWHDQMKADLQSSLDSHLRERLPPKEHVILYSDALFREAAVEWLVATDQPIQALEHPSFKSMVEIAARATNGVRIPD</sequence>
<reference evidence="1 2" key="1">
    <citation type="journal article" date="2012" name="Science">
        <title>The Paleozoic origin of enzymatic lignin decomposition reconstructed from 31 fungal genomes.</title>
        <authorList>
            <person name="Floudas D."/>
            <person name="Binder M."/>
            <person name="Riley R."/>
            <person name="Barry K."/>
            <person name="Blanchette R.A."/>
            <person name="Henrissat B."/>
            <person name="Martinez A.T."/>
            <person name="Otillar R."/>
            <person name="Spatafora J.W."/>
            <person name="Yadav J.S."/>
            <person name="Aerts A."/>
            <person name="Benoit I."/>
            <person name="Boyd A."/>
            <person name="Carlson A."/>
            <person name="Copeland A."/>
            <person name="Coutinho P.M."/>
            <person name="de Vries R.P."/>
            <person name="Ferreira P."/>
            <person name="Findley K."/>
            <person name="Foster B."/>
            <person name="Gaskell J."/>
            <person name="Glotzer D."/>
            <person name="Gorecki P."/>
            <person name="Heitman J."/>
            <person name="Hesse C."/>
            <person name="Hori C."/>
            <person name="Igarashi K."/>
            <person name="Jurgens J.A."/>
            <person name="Kallen N."/>
            <person name="Kersten P."/>
            <person name="Kohler A."/>
            <person name="Kuees U."/>
            <person name="Kumar T.K.A."/>
            <person name="Kuo A."/>
            <person name="LaButti K."/>
            <person name="Larrondo L.F."/>
            <person name="Lindquist E."/>
            <person name="Ling A."/>
            <person name="Lombard V."/>
            <person name="Lucas S."/>
            <person name="Lundell T."/>
            <person name="Martin R."/>
            <person name="McLaughlin D.J."/>
            <person name="Morgenstern I."/>
            <person name="Morin E."/>
            <person name="Murat C."/>
            <person name="Nagy L.G."/>
            <person name="Nolan M."/>
            <person name="Ohm R.A."/>
            <person name="Patyshakuliyeva A."/>
            <person name="Rokas A."/>
            <person name="Ruiz-Duenas F.J."/>
            <person name="Sabat G."/>
            <person name="Salamov A."/>
            <person name="Samejima M."/>
            <person name="Schmutz J."/>
            <person name="Slot J.C."/>
            <person name="St John F."/>
            <person name="Stenlid J."/>
            <person name="Sun H."/>
            <person name="Sun S."/>
            <person name="Syed K."/>
            <person name="Tsang A."/>
            <person name="Wiebenga A."/>
            <person name="Young D."/>
            <person name="Pisabarro A."/>
            <person name="Eastwood D.C."/>
            <person name="Martin F."/>
            <person name="Cullen D."/>
            <person name="Grigoriev I.V."/>
            <person name="Hibbett D.S."/>
        </authorList>
    </citation>
    <scope>NUCLEOTIDE SEQUENCE [LARGE SCALE GENOMIC DNA]</scope>
    <source>
        <strain evidence="1 2">MD-104</strain>
    </source>
</reference>
<organism evidence="1 2">
    <name type="scientific">Wolfiporia cocos (strain MD-104)</name>
    <name type="common">Brown rot fungus</name>
    <dbReference type="NCBI Taxonomy" id="742152"/>
    <lineage>
        <taxon>Eukaryota</taxon>
        <taxon>Fungi</taxon>
        <taxon>Dikarya</taxon>
        <taxon>Basidiomycota</taxon>
        <taxon>Agaricomycotina</taxon>
        <taxon>Agaricomycetes</taxon>
        <taxon>Polyporales</taxon>
        <taxon>Phaeolaceae</taxon>
        <taxon>Wolfiporia</taxon>
    </lineage>
</organism>
<accession>A0A2H3JHD0</accession>
<feature type="non-terminal residue" evidence="1">
    <location>
        <position position="109"/>
    </location>
</feature>
<dbReference type="OMA" id="CEANEFI"/>
<proteinExistence type="predicted"/>
<evidence type="ECO:0000313" key="1">
    <source>
        <dbReference type="EMBL" id="PCH40965.1"/>
    </source>
</evidence>
<dbReference type="EMBL" id="KB468113">
    <property type="protein sequence ID" value="PCH40965.1"/>
    <property type="molecule type" value="Genomic_DNA"/>
</dbReference>
<dbReference type="OrthoDB" id="2802474at2759"/>
<feature type="non-terminal residue" evidence="1">
    <location>
        <position position="1"/>
    </location>
</feature>
<name>A0A2H3JHD0_WOLCO</name>
<keyword evidence="2" id="KW-1185">Reference proteome</keyword>
<protein>
    <submittedName>
        <fullName evidence="1">Uncharacterized protein</fullName>
    </submittedName>
</protein>
<dbReference type="Proteomes" id="UP000218811">
    <property type="component" value="Unassembled WGS sequence"/>
</dbReference>
<dbReference type="AlphaFoldDB" id="A0A2H3JHD0"/>
<dbReference type="STRING" id="742152.A0A2H3JHD0"/>